<comment type="similarity">
    <text evidence="1">Belongs to the aldo/keto reductase family.</text>
</comment>
<feature type="site" description="Lowers pKa of active site Tyr" evidence="6">
    <location>
        <position position="74"/>
    </location>
</feature>
<dbReference type="PIRSF" id="PIRSF000097">
    <property type="entry name" value="AKR"/>
    <property type="match status" value="1"/>
</dbReference>
<evidence type="ECO:0000256" key="4">
    <source>
        <dbReference type="PIRSR" id="PIRSR000097-1"/>
    </source>
</evidence>
<dbReference type="InterPro" id="IPR018170">
    <property type="entry name" value="Aldo/ket_reductase_CS"/>
</dbReference>
<dbReference type="PROSITE" id="PS00062">
    <property type="entry name" value="ALDOKETO_REDUCTASE_2"/>
    <property type="match status" value="1"/>
</dbReference>
<reference evidence="9 10" key="1">
    <citation type="submission" date="2018-08" db="EMBL/GenBank/DDBJ databases">
        <title>A genome reference for cultivated species of the human gut microbiota.</title>
        <authorList>
            <person name="Zou Y."/>
            <person name="Xue W."/>
            <person name="Luo G."/>
        </authorList>
    </citation>
    <scope>NUCLEOTIDE SEQUENCE [LARGE SCALE GENOMIC DNA]</scope>
    <source>
        <strain evidence="9 10">AF16-14</strain>
    </source>
</reference>
<evidence type="ECO:0000256" key="5">
    <source>
        <dbReference type="PIRSR" id="PIRSR000097-2"/>
    </source>
</evidence>
<dbReference type="Pfam" id="PF00248">
    <property type="entry name" value="Aldo_ket_red"/>
    <property type="match status" value="1"/>
</dbReference>
<accession>A0A412TPE1</accession>
<gene>
    <name evidence="9" type="ORF">DWW57_12345</name>
    <name evidence="8" type="ORF">PN645_08475</name>
</gene>
<proteinExistence type="inferred from homology"/>
<dbReference type="EMBL" id="JAQMRD010000009">
    <property type="protein sequence ID" value="MDB9223039.1"/>
    <property type="molecule type" value="Genomic_DNA"/>
</dbReference>
<evidence type="ECO:0000256" key="2">
    <source>
        <dbReference type="ARBA" id="ARBA00022857"/>
    </source>
</evidence>
<sequence length="278" mass="31996">METVKLNNGIEMPVLGLGTFLLTDPDTCERSISEAIRIGYRLIDTAQGYGNEEYIGRAVAGSDVAREELFITTKVWFKNYEHTRASVEESMRKLQTDYLDLVLLHWPFGNTYAAWRELEELYAAGRIRAIGVSNYTSDRLIDLILYNKVVPAVNQIETNLISQQTEIYRWMKKYRIQHEGYAPFGQGKIDALYDDPVLMYIADRYHKTVRQVVLRFQIQSGVVVIPKTMHPDRLKENFEVFDFGLEANEMEILRSFDKATPLIGNPQDPVTVASSIEW</sequence>
<dbReference type="InterPro" id="IPR023210">
    <property type="entry name" value="NADP_OxRdtase_dom"/>
</dbReference>
<dbReference type="RefSeq" id="WP_118160473.1">
    <property type="nucleotide sequence ID" value="NZ_JADNDE010000086.1"/>
</dbReference>
<dbReference type="InterPro" id="IPR020471">
    <property type="entry name" value="AKR"/>
</dbReference>
<organism evidence="9 10">
    <name type="scientific">Odoribacter splanchnicus</name>
    <dbReference type="NCBI Taxonomy" id="28118"/>
    <lineage>
        <taxon>Bacteria</taxon>
        <taxon>Pseudomonadati</taxon>
        <taxon>Bacteroidota</taxon>
        <taxon>Bacteroidia</taxon>
        <taxon>Bacteroidales</taxon>
        <taxon>Odoribacteraceae</taxon>
        <taxon>Odoribacter</taxon>
    </lineage>
</organism>
<name>A0A412TPE1_9BACT</name>
<dbReference type="Gene3D" id="3.20.20.100">
    <property type="entry name" value="NADP-dependent oxidoreductase domain"/>
    <property type="match status" value="1"/>
</dbReference>
<dbReference type="PROSITE" id="PS00798">
    <property type="entry name" value="ALDOKETO_REDUCTASE_1"/>
    <property type="match status" value="1"/>
</dbReference>
<evidence type="ECO:0000313" key="9">
    <source>
        <dbReference type="EMBL" id="RGU55510.1"/>
    </source>
</evidence>
<protein>
    <submittedName>
        <fullName evidence="9">Aldo/keto reductase</fullName>
    </submittedName>
</protein>
<feature type="binding site" evidence="5">
    <location>
        <position position="105"/>
    </location>
    <ligand>
        <name>substrate</name>
    </ligand>
</feature>
<dbReference type="SUPFAM" id="SSF51430">
    <property type="entry name" value="NAD(P)-linked oxidoreductase"/>
    <property type="match status" value="1"/>
</dbReference>
<evidence type="ECO:0000313" key="10">
    <source>
        <dbReference type="Proteomes" id="UP000284243"/>
    </source>
</evidence>
<feature type="active site" description="Proton donor" evidence="4">
    <location>
        <position position="49"/>
    </location>
</feature>
<dbReference type="AlphaFoldDB" id="A0A412TPE1"/>
<keyword evidence="2" id="KW-0521">NADP</keyword>
<evidence type="ECO:0000256" key="3">
    <source>
        <dbReference type="ARBA" id="ARBA00023002"/>
    </source>
</evidence>
<dbReference type="PANTHER" id="PTHR43827">
    <property type="entry name" value="2,5-DIKETO-D-GLUCONIC ACID REDUCTASE"/>
    <property type="match status" value="1"/>
</dbReference>
<evidence type="ECO:0000259" key="7">
    <source>
        <dbReference type="Pfam" id="PF00248"/>
    </source>
</evidence>
<dbReference type="InterPro" id="IPR036812">
    <property type="entry name" value="NAD(P)_OxRdtase_dom_sf"/>
</dbReference>
<evidence type="ECO:0000313" key="8">
    <source>
        <dbReference type="EMBL" id="MDB9223039.1"/>
    </source>
</evidence>
<dbReference type="Proteomes" id="UP001212263">
    <property type="component" value="Unassembled WGS sequence"/>
</dbReference>
<keyword evidence="3" id="KW-0560">Oxidoreductase</keyword>
<dbReference type="GO" id="GO:0016616">
    <property type="term" value="F:oxidoreductase activity, acting on the CH-OH group of donors, NAD or NADP as acceptor"/>
    <property type="evidence" value="ECO:0007669"/>
    <property type="project" value="UniProtKB-ARBA"/>
</dbReference>
<dbReference type="EMBL" id="QRYC01000017">
    <property type="protein sequence ID" value="RGU55510.1"/>
    <property type="molecule type" value="Genomic_DNA"/>
</dbReference>
<evidence type="ECO:0000256" key="1">
    <source>
        <dbReference type="ARBA" id="ARBA00007905"/>
    </source>
</evidence>
<dbReference type="PANTHER" id="PTHR43827:SF3">
    <property type="entry name" value="NADP-DEPENDENT OXIDOREDUCTASE DOMAIN-CONTAINING PROTEIN"/>
    <property type="match status" value="1"/>
</dbReference>
<dbReference type="PROSITE" id="PS00063">
    <property type="entry name" value="ALDOKETO_REDUCTASE_3"/>
    <property type="match status" value="1"/>
</dbReference>
<evidence type="ECO:0000256" key="6">
    <source>
        <dbReference type="PIRSR" id="PIRSR000097-3"/>
    </source>
</evidence>
<dbReference type="Proteomes" id="UP000284243">
    <property type="component" value="Unassembled WGS sequence"/>
</dbReference>
<feature type="domain" description="NADP-dependent oxidoreductase" evidence="7">
    <location>
        <begin position="15"/>
        <end position="257"/>
    </location>
</feature>
<dbReference type="FunFam" id="3.20.20.100:FF:000015">
    <property type="entry name" value="Oxidoreductase, aldo/keto reductase family"/>
    <property type="match status" value="1"/>
</dbReference>
<comment type="caution">
    <text evidence="9">The sequence shown here is derived from an EMBL/GenBank/DDBJ whole genome shotgun (WGS) entry which is preliminary data.</text>
</comment>
<dbReference type="PRINTS" id="PR00069">
    <property type="entry name" value="ALDKETRDTASE"/>
</dbReference>
<reference evidence="8" key="2">
    <citation type="submission" date="2023-01" db="EMBL/GenBank/DDBJ databases">
        <title>Human gut microbiome strain richness.</title>
        <authorList>
            <person name="Chen-Liaw A."/>
        </authorList>
    </citation>
    <scope>NUCLEOTIDE SEQUENCE</scope>
    <source>
        <strain evidence="8">RTP21484st1_B7_RTP21484_190118</strain>
    </source>
</reference>